<evidence type="ECO:0000313" key="2">
    <source>
        <dbReference type="EMBL" id="OGZ66529.1"/>
    </source>
</evidence>
<evidence type="ECO:0000313" key="3">
    <source>
        <dbReference type="Proteomes" id="UP000179183"/>
    </source>
</evidence>
<dbReference type="InterPro" id="IPR041633">
    <property type="entry name" value="Polbeta"/>
</dbReference>
<proteinExistence type="predicted"/>
<dbReference type="Proteomes" id="UP000179183">
    <property type="component" value="Unassembled WGS sequence"/>
</dbReference>
<organism evidence="2 3">
    <name type="scientific">Candidatus Staskawiczbacteria bacterium RIFCSPHIGHO2_02_FULL_33_16</name>
    <dbReference type="NCBI Taxonomy" id="1802204"/>
    <lineage>
        <taxon>Bacteria</taxon>
        <taxon>Candidatus Staskawicziibacteriota</taxon>
    </lineage>
</organism>
<dbReference type="EMBL" id="MHOQ01000026">
    <property type="protein sequence ID" value="OGZ66529.1"/>
    <property type="molecule type" value="Genomic_DNA"/>
</dbReference>
<sequence>MIPKKFDVAIQKVKELEWHNEYSAAFIFGSVAREDISEDSDLDIKVITALDNECKNINHPFINGIKLDITFLSQGQLEKEVNKEQIDGRIPMIVESIIIFDKKKKLKELKNRYAEAVCPTYSSKDYQNQQFFIYHIDEKVQRNLEKDPDSALLSMTLGIGELIKIYYRIQGKWKVSSKRMLKDLESWDKEFANLLREFLQENNIHKKFKVWTTTVDHIVKPMGGRLPIRKNLCECVNCRNHLTNLLK</sequence>
<comment type="caution">
    <text evidence="2">The sequence shown here is derived from an EMBL/GenBank/DDBJ whole genome shotgun (WGS) entry which is preliminary data.</text>
</comment>
<dbReference type="SUPFAM" id="SSF81301">
    <property type="entry name" value="Nucleotidyltransferase"/>
    <property type="match status" value="1"/>
</dbReference>
<accession>A0A1G2HVU1</accession>
<evidence type="ECO:0000259" key="1">
    <source>
        <dbReference type="Pfam" id="PF18765"/>
    </source>
</evidence>
<dbReference type="InterPro" id="IPR043519">
    <property type="entry name" value="NT_sf"/>
</dbReference>
<gene>
    <name evidence="2" type="ORF">A3D34_00660</name>
</gene>
<dbReference type="Gene3D" id="3.30.460.10">
    <property type="entry name" value="Beta Polymerase, domain 2"/>
    <property type="match status" value="1"/>
</dbReference>
<reference evidence="2 3" key="1">
    <citation type="journal article" date="2016" name="Nat. Commun.">
        <title>Thousands of microbial genomes shed light on interconnected biogeochemical processes in an aquifer system.</title>
        <authorList>
            <person name="Anantharaman K."/>
            <person name="Brown C.T."/>
            <person name="Hug L.A."/>
            <person name="Sharon I."/>
            <person name="Castelle C.J."/>
            <person name="Probst A.J."/>
            <person name="Thomas B.C."/>
            <person name="Singh A."/>
            <person name="Wilkins M.J."/>
            <person name="Karaoz U."/>
            <person name="Brodie E.L."/>
            <person name="Williams K.H."/>
            <person name="Hubbard S.S."/>
            <person name="Banfield J.F."/>
        </authorList>
    </citation>
    <scope>NUCLEOTIDE SEQUENCE [LARGE SCALE GENOMIC DNA]</scope>
</reference>
<dbReference type="AlphaFoldDB" id="A0A1G2HVU1"/>
<feature type="domain" description="Polymerase beta nucleotidyltransferase" evidence="1">
    <location>
        <begin position="16"/>
        <end position="51"/>
    </location>
</feature>
<dbReference type="CDD" id="cd05403">
    <property type="entry name" value="NT_KNTase_like"/>
    <property type="match status" value="1"/>
</dbReference>
<dbReference type="Pfam" id="PF18765">
    <property type="entry name" value="Polbeta"/>
    <property type="match status" value="1"/>
</dbReference>
<name>A0A1G2HVU1_9BACT</name>
<protein>
    <recommendedName>
        <fullName evidence="1">Polymerase beta nucleotidyltransferase domain-containing protein</fullName>
    </recommendedName>
</protein>